<sequence length="283" mass="32253">MSYQRTSGEEAAPFLDHTEDNVEKQELHKGASMGHGKKTRIGCLVLFHICFILINILWLAANVVHSNAPTKSPKNRPNFVEPKDAPIEWKAIRWNLPAGKRSNFTSFDREVADAAWKTRDIGPNQGWLKVSKEDLDAMGESSVEFNDGSGYLMYMDVFHQLHCLNYLRKKLDPWKADYLSVPSDGNFPERYHTAHCIDSIRMSLECHGDLSLVPQRWADGWGEPWPVVESLHVCRDYDRIQKWAHSRQPKVAGLLVHPTLGTVVTGHLNSSALPVYWEDHDEI</sequence>
<dbReference type="HOGENOM" id="CLU_042941_2_2_1"/>
<dbReference type="OrthoDB" id="3687641at2759"/>
<organism evidence="3 4">
    <name type="scientific">Cochliobolus heterostrophus (strain C5 / ATCC 48332 / race O)</name>
    <name type="common">Southern corn leaf blight fungus</name>
    <name type="synonym">Bipolaris maydis</name>
    <dbReference type="NCBI Taxonomy" id="701091"/>
    <lineage>
        <taxon>Eukaryota</taxon>
        <taxon>Fungi</taxon>
        <taxon>Dikarya</taxon>
        <taxon>Ascomycota</taxon>
        <taxon>Pezizomycotina</taxon>
        <taxon>Dothideomycetes</taxon>
        <taxon>Pleosporomycetidae</taxon>
        <taxon>Pleosporales</taxon>
        <taxon>Pleosporineae</taxon>
        <taxon>Pleosporaceae</taxon>
        <taxon>Bipolaris</taxon>
    </lineage>
</organism>
<dbReference type="Proteomes" id="UP000016936">
    <property type="component" value="Unassembled WGS sequence"/>
</dbReference>
<keyword evidence="4" id="KW-1185">Reference proteome</keyword>
<proteinExistence type="inferred from homology"/>
<dbReference type="GO" id="GO:0043386">
    <property type="term" value="P:mycotoxin biosynthetic process"/>
    <property type="evidence" value="ECO:0007669"/>
    <property type="project" value="InterPro"/>
</dbReference>
<protein>
    <recommendedName>
        <fullName evidence="5">Cyclochlorotine biosynthesis protein O</fullName>
    </recommendedName>
</protein>
<dbReference type="EMBL" id="KB445601">
    <property type="protein sequence ID" value="EMD84865.1"/>
    <property type="molecule type" value="Genomic_DNA"/>
</dbReference>
<evidence type="ECO:0000256" key="1">
    <source>
        <dbReference type="ARBA" id="ARBA00035112"/>
    </source>
</evidence>
<reference evidence="4" key="2">
    <citation type="journal article" date="2013" name="PLoS Genet.">
        <title>Comparative genome structure, secondary metabolite, and effector coding capacity across Cochliobolus pathogens.</title>
        <authorList>
            <person name="Condon B.J."/>
            <person name="Leng Y."/>
            <person name="Wu D."/>
            <person name="Bushley K.E."/>
            <person name="Ohm R.A."/>
            <person name="Otillar R."/>
            <person name="Martin J."/>
            <person name="Schackwitz W."/>
            <person name="Grimwood J."/>
            <person name="MohdZainudin N."/>
            <person name="Xue C."/>
            <person name="Wang R."/>
            <person name="Manning V.A."/>
            <person name="Dhillon B."/>
            <person name="Tu Z.J."/>
            <person name="Steffenson B.J."/>
            <person name="Salamov A."/>
            <person name="Sun H."/>
            <person name="Lowry S."/>
            <person name="LaButti K."/>
            <person name="Han J."/>
            <person name="Copeland A."/>
            <person name="Lindquist E."/>
            <person name="Barry K."/>
            <person name="Schmutz J."/>
            <person name="Baker S.E."/>
            <person name="Ciuffetti L.M."/>
            <person name="Grigoriev I.V."/>
            <person name="Zhong S."/>
            <person name="Turgeon B.G."/>
        </authorList>
    </citation>
    <scope>NUCLEOTIDE SEQUENCE [LARGE SCALE GENOMIC DNA]</scope>
    <source>
        <strain evidence="4">C5 / ATCC 48332 / race O</strain>
    </source>
</reference>
<name>M2SHL3_COCH5</name>
<gene>
    <name evidence="3" type="ORF">COCHEDRAFT_1208234</name>
</gene>
<keyword evidence="2" id="KW-1133">Transmembrane helix</keyword>
<dbReference type="Pfam" id="PF11807">
    <property type="entry name" value="UstYa"/>
    <property type="match status" value="1"/>
</dbReference>
<keyword evidence="2" id="KW-0812">Transmembrane</keyword>
<evidence type="ECO:0000313" key="4">
    <source>
        <dbReference type="Proteomes" id="UP000016936"/>
    </source>
</evidence>
<evidence type="ECO:0008006" key="5">
    <source>
        <dbReference type="Google" id="ProtNLM"/>
    </source>
</evidence>
<accession>M2SHL3</accession>
<dbReference type="AlphaFoldDB" id="M2SHL3"/>
<dbReference type="InterPro" id="IPR021765">
    <property type="entry name" value="UstYa-like"/>
</dbReference>
<reference evidence="3 4" key="1">
    <citation type="journal article" date="2012" name="PLoS Pathog.">
        <title>Diverse lifestyles and strategies of plant pathogenesis encoded in the genomes of eighteen Dothideomycetes fungi.</title>
        <authorList>
            <person name="Ohm R.A."/>
            <person name="Feau N."/>
            <person name="Henrissat B."/>
            <person name="Schoch C.L."/>
            <person name="Horwitz B.A."/>
            <person name="Barry K.W."/>
            <person name="Condon B.J."/>
            <person name="Copeland A.C."/>
            <person name="Dhillon B."/>
            <person name="Glaser F."/>
            <person name="Hesse C.N."/>
            <person name="Kosti I."/>
            <person name="LaButti K."/>
            <person name="Lindquist E.A."/>
            <person name="Lucas S."/>
            <person name="Salamov A.A."/>
            <person name="Bradshaw R.E."/>
            <person name="Ciuffetti L."/>
            <person name="Hamelin R.C."/>
            <person name="Kema G.H.J."/>
            <person name="Lawrence C."/>
            <person name="Scott J.A."/>
            <person name="Spatafora J.W."/>
            <person name="Turgeon B.G."/>
            <person name="de Wit P.J.G.M."/>
            <person name="Zhong S."/>
            <person name="Goodwin S.B."/>
            <person name="Grigoriev I.V."/>
        </authorList>
    </citation>
    <scope>NUCLEOTIDE SEQUENCE [LARGE SCALE GENOMIC DNA]</scope>
    <source>
        <strain evidence="4">C5 / ATCC 48332 / race O</strain>
    </source>
</reference>
<evidence type="ECO:0000256" key="2">
    <source>
        <dbReference type="SAM" id="Phobius"/>
    </source>
</evidence>
<dbReference type="PANTHER" id="PTHR33365:SF7">
    <property type="entry name" value="TAT PATHWAY SIGNAL SEQUENCE"/>
    <property type="match status" value="1"/>
</dbReference>
<keyword evidence="2" id="KW-0472">Membrane</keyword>
<feature type="transmembrane region" description="Helical" evidence="2">
    <location>
        <begin position="41"/>
        <end position="61"/>
    </location>
</feature>
<dbReference type="OMA" id="FAMCHGD"/>
<evidence type="ECO:0000313" key="3">
    <source>
        <dbReference type="EMBL" id="EMD84865.1"/>
    </source>
</evidence>
<dbReference type="PANTHER" id="PTHR33365">
    <property type="entry name" value="YALI0B05434P"/>
    <property type="match status" value="1"/>
</dbReference>
<comment type="similarity">
    <text evidence="1">Belongs to the ustYa family.</text>
</comment>
<dbReference type="eggNOG" id="ENOG502T1QG">
    <property type="taxonomic scope" value="Eukaryota"/>
</dbReference>